<accession>A0AAD9N283</accession>
<gene>
    <name evidence="2" type="ORF">NP493_2413g00002</name>
</gene>
<dbReference type="PANTHER" id="PTHR24373">
    <property type="entry name" value="SLIT RELATED LEUCINE-RICH REPEAT NEURONAL PROTEIN"/>
    <property type="match status" value="1"/>
</dbReference>
<evidence type="ECO:0000313" key="2">
    <source>
        <dbReference type="EMBL" id="KAK2152768.1"/>
    </source>
</evidence>
<dbReference type="EMBL" id="JAODUO010002408">
    <property type="protein sequence ID" value="KAK2152768.1"/>
    <property type="molecule type" value="Genomic_DNA"/>
</dbReference>
<evidence type="ECO:0000256" key="1">
    <source>
        <dbReference type="ARBA" id="ARBA00022729"/>
    </source>
</evidence>
<dbReference type="Proteomes" id="UP001209878">
    <property type="component" value="Unassembled WGS sequence"/>
</dbReference>
<keyword evidence="1" id="KW-0732">Signal</keyword>
<dbReference type="Gene3D" id="3.80.10.10">
    <property type="entry name" value="Ribonuclease Inhibitor"/>
    <property type="match status" value="2"/>
</dbReference>
<dbReference type="PANTHER" id="PTHR24373:SF275">
    <property type="entry name" value="TIR DOMAIN-CONTAINING PROTEIN"/>
    <property type="match status" value="1"/>
</dbReference>
<dbReference type="InterPro" id="IPR050328">
    <property type="entry name" value="Dev_Immune_Receptor"/>
</dbReference>
<proteinExistence type="predicted"/>
<name>A0AAD9N283_RIDPI</name>
<dbReference type="SUPFAM" id="SSF52058">
    <property type="entry name" value="L domain-like"/>
    <property type="match status" value="1"/>
</dbReference>
<dbReference type="InterPro" id="IPR026906">
    <property type="entry name" value="LRR_5"/>
</dbReference>
<evidence type="ECO:0000313" key="3">
    <source>
        <dbReference type="Proteomes" id="UP001209878"/>
    </source>
</evidence>
<protein>
    <submittedName>
        <fullName evidence="2">Uncharacterized protein</fullName>
    </submittedName>
</protein>
<organism evidence="2 3">
    <name type="scientific">Ridgeia piscesae</name>
    <name type="common">Tubeworm</name>
    <dbReference type="NCBI Taxonomy" id="27915"/>
    <lineage>
        <taxon>Eukaryota</taxon>
        <taxon>Metazoa</taxon>
        <taxon>Spiralia</taxon>
        <taxon>Lophotrochozoa</taxon>
        <taxon>Annelida</taxon>
        <taxon>Polychaeta</taxon>
        <taxon>Sedentaria</taxon>
        <taxon>Canalipalpata</taxon>
        <taxon>Sabellida</taxon>
        <taxon>Siboglinidae</taxon>
        <taxon>Ridgeia</taxon>
    </lineage>
</organism>
<keyword evidence="3" id="KW-1185">Reference proteome</keyword>
<reference evidence="2" key="1">
    <citation type="journal article" date="2023" name="Mol. Biol. Evol.">
        <title>Third-Generation Sequencing Reveals the Adaptive Role of the Epigenome in Three Deep-Sea Polychaetes.</title>
        <authorList>
            <person name="Perez M."/>
            <person name="Aroh O."/>
            <person name="Sun Y."/>
            <person name="Lan Y."/>
            <person name="Juniper S.K."/>
            <person name="Young C.R."/>
            <person name="Angers B."/>
            <person name="Qian P.Y."/>
        </authorList>
    </citation>
    <scope>NUCLEOTIDE SEQUENCE</scope>
    <source>
        <strain evidence="2">R07B-5</strain>
    </source>
</reference>
<dbReference type="Pfam" id="PF13306">
    <property type="entry name" value="LRR_5"/>
    <property type="match status" value="1"/>
</dbReference>
<comment type="caution">
    <text evidence="2">The sequence shown here is derived from an EMBL/GenBank/DDBJ whole genome shotgun (WGS) entry which is preliminary data.</text>
</comment>
<dbReference type="AlphaFoldDB" id="A0AAD9N283"/>
<dbReference type="InterPro" id="IPR032675">
    <property type="entry name" value="LRR_dom_sf"/>
</dbReference>
<sequence>MQVKIGTIRRRAFYRIGRDIHNKQLIFLKVTIENIEQEAFEELEDFNSITISTATLLNVSSGAFSKLSNIGYFVLSSFTLPTLRSDTFTTFSNVTSVAITDATIDLIEEEAFSIFTHMESFQFVKVRVGTLGSRFITSYGTGSVTIAQSTFALWQECSFCGIRSTSVNVFQNIVNGTEGNVFKGIRVEKSLNIVGNSLPFVVARFFPFDLPDQAVFGFTNNNLTTIRCEEPGTDYPSNIVYVISGNEVTCDCRLNWMWKKWSKTYAEKKLTPGFVCAGPERQRLSDYFRKVCTSEITPPCDGVEPVDDCATVSVSEPATDSAGTTSEFESQTTTADTAAAATSKASGMSILAVILLTLMAS</sequence>